<dbReference type="AlphaFoldDB" id="A0AAV9D8N0"/>
<dbReference type="InterPro" id="IPR044685">
    <property type="entry name" value="CPD1-like"/>
</dbReference>
<comment type="caution">
    <text evidence="4">The sequence shown here is derived from an EMBL/GenBank/DDBJ whole genome shotgun (WGS) entry which is preliminary data.</text>
</comment>
<dbReference type="Proteomes" id="UP001180020">
    <property type="component" value="Unassembled WGS sequence"/>
</dbReference>
<dbReference type="PANTHER" id="PTHR33925">
    <property type="entry name" value="PLASTID DIVISION PROTEIN CDP1, CHLOROPLASTIC-RELATED"/>
    <property type="match status" value="1"/>
</dbReference>
<dbReference type="GO" id="GO:0009706">
    <property type="term" value="C:chloroplast inner membrane"/>
    <property type="evidence" value="ECO:0007669"/>
    <property type="project" value="TreeGrafter"/>
</dbReference>
<gene>
    <name evidence="4" type="ORF">QJS10_CPB15g00037</name>
</gene>
<accession>A0AAV9D8N0</accession>
<dbReference type="Pfam" id="PF13355">
    <property type="entry name" value="ARC6-like_IMS"/>
    <property type="match status" value="1"/>
</dbReference>
<dbReference type="Pfam" id="PF23468">
    <property type="entry name" value="ARC6"/>
    <property type="match status" value="1"/>
</dbReference>
<name>A0AAV9D8N0_ACOCL</name>
<dbReference type="GO" id="GO:0010020">
    <property type="term" value="P:chloroplast fission"/>
    <property type="evidence" value="ECO:0007669"/>
    <property type="project" value="TreeGrafter"/>
</dbReference>
<feature type="domain" description="Plastid division protein CDP1-like IMS" evidence="1">
    <location>
        <begin position="653"/>
        <end position="770"/>
    </location>
</feature>
<protein>
    <recommendedName>
        <fullName evidence="6">Plastid division protein CDP1, chloroplastic</fullName>
    </recommendedName>
</protein>
<dbReference type="PANTHER" id="PTHR33925:SF2">
    <property type="entry name" value="PLASTID DIVISION PROTEIN CDP1, CHLOROPLASTIC"/>
    <property type="match status" value="1"/>
</dbReference>
<evidence type="ECO:0000259" key="1">
    <source>
        <dbReference type="Pfam" id="PF13355"/>
    </source>
</evidence>
<keyword evidence="5" id="KW-1185">Reference proteome</keyword>
<evidence type="ECO:0000313" key="4">
    <source>
        <dbReference type="EMBL" id="KAK1297269.1"/>
    </source>
</evidence>
<evidence type="ECO:0000313" key="5">
    <source>
        <dbReference type="Proteomes" id="UP001180020"/>
    </source>
</evidence>
<sequence>MATNSPTCCCVHHRSATFHHWQRFRGIFGVPPPPLTKLLSAGRDPLENSRVRVSVGPSAESGVHPCRREVVGRGRTRVVDSPATIEDGQIRNSVEIPVTCYKILGVSEKVEKDEIVKSVMELKNAEIDDGYTTDVIASRQNLLMDVRDKLLFEEEYAGNLKERIPPKSSLRLPWAWLPGALCLLEEVGEDKTVLEIGRAALQHLDSKPYVHDVLLSMALAECSIAKTTFENNKVFQGFEALARAQHVLKSRNSLLKLPLLSQIEESLEELAPACALEILSLSLTPDNAERRRGAIAALRELLRQGLEVETVCKVQDWPSFLNHALNKLLAVEIVDLLSWDALAITRKNKKSLESQNQRVVIDFNCFYLAMLAHIALGFSRRQIDLINIAKSICECLIASDGIDLKFEEAFCSFLLGQGDEKVAADRLQHLEIGGHPASRSLQLKDKASQDPSLEKWLKDVVLCAFADTRDCSPSFANFFGGPKRVGIKQCKGAAQTVPNMSQRLPYIVRPLGDCSFENSPSTLNSTQLPGNAVKQLTPSNLQSHLAALGQTGVSNSVASVQLKRNLGLHHRKIGDIWWATRDMLMRLTCVSLLGCIVFVASKLPVMFKKQVKRPPDVAITQKLWPFSNLSSLSISSAGAGNVLHKRLMPLDEAEALVRQWQTIKAEALGPNHEIDSLSDVLGDSMLHQWQDLADSAKARSCFWRFVLLRLSVLRAEIMSDGNGGEMAEIEAVLEEAAELIDNNQKNNPNYYSTYKIQYVLKRQYDGSWRFCQGSVQSPG</sequence>
<feature type="domain" description="Plastid division protein CDP1-like 1st alpha solenoid" evidence="3">
    <location>
        <begin position="172"/>
        <end position="318"/>
    </location>
</feature>
<reference evidence="4" key="1">
    <citation type="journal article" date="2023" name="Nat. Commun.">
        <title>Diploid and tetraploid genomes of Acorus and the evolution of monocots.</title>
        <authorList>
            <person name="Ma L."/>
            <person name="Liu K.W."/>
            <person name="Li Z."/>
            <person name="Hsiao Y.Y."/>
            <person name="Qi Y."/>
            <person name="Fu T."/>
            <person name="Tang G.D."/>
            <person name="Zhang D."/>
            <person name="Sun W.H."/>
            <person name="Liu D.K."/>
            <person name="Li Y."/>
            <person name="Chen G.Z."/>
            <person name="Liu X.D."/>
            <person name="Liao X.Y."/>
            <person name="Jiang Y.T."/>
            <person name="Yu X."/>
            <person name="Hao Y."/>
            <person name="Huang J."/>
            <person name="Zhao X.W."/>
            <person name="Ke S."/>
            <person name="Chen Y.Y."/>
            <person name="Wu W.L."/>
            <person name="Hsu J.L."/>
            <person name="Lin Y.F."/>
            <person name="Huang M.D."/>
            <person name="Li C.Y."/>
            <person name="Huang L."/>
            <person name="Wang Z.W."/>
            <person name="Zhao X."/>
            <person name="Zhong W.Y."/>
            <person name="Peng D.H."/>
            <person name="Ahmad S."/>
            <person name="Lan S."/>
            <person name="Zhang J.S."/>
            <person name="Tsai W.C."/>
            <person name="Van de Peer Y."/>
            <person name="Liu Z.J."/>
        </authorList>
    </citation>
    <scope>NUCLEOTIDE SEQUENCE</scope>
    <source>
        <strain evidence="4">CP</strain>
    </source>
</reference>
<reference evidence="4" key="2">
    <citation type="submission" date="2023-06" db="EMBL/GenBank/DDBJ databases">
        <authorList>
            <person name="Ma L."/>
            <person name="Liu K.-W."/>
            <person name="Li Z."/>
            <person name="Hsiao Y.-Y."/>
            <person name="Qi Y."/>
            <person name="Fu T."/>
            <person name="Tang G."/>
            <person name="Zhang D."/>
            <person name="Sun W.-H."/>
            <person name="Liu D.-K."/>
            <person name="Li Y."/>
            <person name="Chen G.-Z."/>
            <person name="Liu X.-D."/>
            <person name="Liao X.-Y."/>
            <person name="Jiang Y.-T."/>
            <person name="Yu X."/>
            <person name="Hao Y."/>
            <person name="Huang J."/>
            <person name="Zhao X.-W."/>
            <person name="Ke S."/>
            <person name="Chen Y.-Y."/>
            <person name="Wu W.-L."/>
            <person name="Hsu J.-L."/>
            <person name="Lin Y.-F."/>
            <person name="Huang M.-D."/>
            <person name="Li C.-Y."/>
            <person name="Huang L."/>
            <person name="Wang Z.-W."/>
            <person name="Zhao X."/>
            <person name="Zhong W.-Y."/>
            <person name="Peng D.-H."/>
            <person name="Ahmad S."/>
            <person name="Lan S."/>
            <person name="Zhang J.-S."/>
            <person name="Tsai W.-C."/>
            <person name="Van De Peer Y."/>
            <person name="Liu Z.-J."/>
        </authorList>
    </citation>
    <scope>NUCLEOTIDE SEQUENCE</scope>
    <source>
        <strain evidence="4">CP</strain>
        <tissue evidence="4">Leaves</tissue>
    </source>
</reference>
<organism evidence="4 5">
    <name type="scientific">Acorus calamus</name>
    <name type="common">Sweet flag</name>
    <dbReference type="NCBI Taxonomy" id="4465"/>
    <lineage>
        <taxon>Eukaryota</taxon>
        <taxon>Viridiplantae</taxon>
        <taxon>Streptophyta</taxon>
        <taxon>Embryophyta</taxon>
        <taxon>Tracheophyta</taxon>
        <taxon>Spermatophyta</taxon>
        <taxon>Magnoliopsida</taxon>
        <taxon>Liliopsida</taxon>
        <taxon>Acoraceae</taxon>
        <taxon>Acorus</taxon>
    </lineage>
</organism>
<proteinExistence type="predicted"/>
<dbReference type="InterPro" id="IPR058032">
    <property type="entry name" value="CDP1-like_a_solenoid_1"/>
</dbReference>
<evidence type="ECO:0000259" key="2">
    <source>
        <dbReference type="Pfam" id="PF23468"/>
    </source>
</evidence>
<dbReference type="InterPro" id="IPR057137">
    <property type="entry name" value="CDP1-like_a_solenoid_2"/>
</dbReference>
<dbReference type="InterPro" id="IPR025344">
    <property type="entry name" value="CDP1-like_IMS"/>
</dbReference>
<evidence type="ECO:0000259" key="3">
    <source>
        <dbReference type="Pfam" id="PF25515"/>
    </source>
</evidence>
<dbReference type="EMBL" id="JAUJYO010000015">
    <property type="protein sequence ID" value="KAK1297269.1"/>
    <property type="molecule type" value="Genomic_DNA"/>
</dbReference>
<dbReference type="Pfam" id="PF25515">
    <property type="entry name" value="Arm_PDR"/>
    <property type="match status" value="1"/>
</dbReference>
<evidence type="ECO:0008006" key="6">
    <source>
        <dbReference type="Google" id="ProtNLM"/>
    </source>
</evidence>
<feature type="domain" description="Plastid division protein CDP1-like 2nd alpha solenoid" evidence="2">
    <location>
        <begin position="363"/>
        <end position="481"/>
    </location>
</feature>